<sequence>MRGICTYYTSGRCLLATGSTPPAKSEVVATMSMHQRHYAKKTSSPASAPGEPRSGIPTEAERYWSRFFNPSDTYLRSHRASTTPAQTSASARLTARERRRFAEMVVSAAGVQDEESSQSAPGAGAYSESTPTSPERRDGTPTEPKRTSKTTSESKNLMKARTKKTEAESKSSTSDETGQE</sequence>
<feature type="region of interest" description="Disordered" evidence="1">
    <location>
        <begin position="75"/>
        <end position="180"/>
    </location>
</feature>
<reference evidence="2 3" key="1">
    <citation type="journal article" date="2018" name="Biotechnol. Biofuels">
        <title>Integrative visual omics of the white-rot fungus Polyporus brumalis exposes the biotechnological potential of its oxidative enzymes for delignifying raw plant biomass.</title>
        <authorList>
            <person name="Miyauchi S."/>
            <person name="Rancon A."/>
            <person name="Drula E."/>
            <person name="Hage H."/>
            <person name="Chaduli D."/>
            <person name="Favel A."/>
            <person name="Grisel S."/>
            <person name="Henrissat B."/>
            <person name="Herpoel-Gimbert I."/>
            <person name="Ruiz-Duenas F.J."/>
            <person name="Chevret D."/>
            <person name="Hainaut M."/>
            <person name="Lin J."/>
            <person name="Wang M."/>
            <person name="Pangilinan J."/>
            <person name="Lipzen A."/>
            <person name="Lesage-Meessen L."/>
            <person name="Navarro D."/>
            <person name="Riley R."/>
            <person name="Grigoriev I.V."/>
            <person name="Zhou S."/>
            <person name="Raouche S."/>
            <person name="Rosso M.N."/>
        </authorList>
    </citation>
    <scope>NUCLEOTIDE SEQUENCE [LARGE SCALE GENOMIC DNA]</scope>
    <source>
        <strain evidence="2 3">BRFM 1820</strain>
    </source>
</reference>
<evidence type="ECO:0000313" key="3">
    <source>
        <dbReference type="Proteomes" id="UP000256964"/>
    </source>
</evidence>
<feature type="compositionally biased region" description="Basic and acidic residues" evidence="1">
    <location>
        <begin position="134"/>
        <end position="146"/>
    </location>
</feature>
<protein>
    <submittedName>
        <fullName evidence="2">Uncharacterized protein</fullName>
    </submittedName>
</protein>
<gene>
    <name evidence="2" type="ORF">OH76DRAFT_942877</name>
</gene>
<dbReference type="EMBL" id="KZ857435">
    <property type="protein sequence ID" value="RDX45693.1"/>
    <property type="molecule type" value="Genomic_DNA"/>
</dbReference>
<name>A0A371CZI9_9APHY</name>
<dbReference type="AlphaFoldDB" id="A0A371CZI9"/>
<dbReference type="Proteomes" id="UP000256964">
    <property type="component" value="Unassembled WGS sequence"/>
</dbReference>
<evidence type="ECO:0000313" key="2">
    <source>
        <dbReference type="EMBL" id="RDX45693.1"/>
    </source>
</evidence>
<keyword evidence="3" id="KW-1185">Reference proteome</keyword>
<accession>A0A371CZI9</accession>
<feature type="region of interest" description="Disordered" evidence="1">
    <location>
        <begin position="33"/>
        <end position="61"/>
    </location>
</feature>
<organism evidence="2 3">
    <name type="scientific">Lentinus brumalis</name>
    <dbReference type="NCBI Taxonomy" id="2498619"/>
    <lineage>
        <taxon>Eukaryota</taxon>
        <taxon>Fungi</taxon>
        <taxon>Dikarya</taxon>
        <taxon>Basidiomycota</taxon>
        <taxon>Agaricomycotina</taxon>
        <taxon>Agaricomycetes</taxon>
        <taxon>Polyporales</taxon>
        <taxon>Polyporaceae</taxon>
        <taxon>Lentinus</taxon>
    </lineage>
</organism>
<proteinExistence type="predicted"/>
<evidence type="ECO:0000256" key="1">
    <source>
        <dbReference type="SAM" id="MobiDB-lite"/>
    </source>
</evidence>
<feature type="compositionally biased region" description="Low complexity" evidence="1">
    <location>
        <begin position="80"/>
        <end position="91"/>
    </location>
</feature>
<feature type="compositionally biased region" description="Low complexity" evidence="1">
    <location>
        <begin position="170"/>
        <end position="180"/>
    </location>
</feature>